<accession>A0A5M3WT20</accession>
<proteinExistence type="predicted"/>
<name>A0A5M3WT20_9ACTN</name>
<gene>
    <name evidence="1" type="ORF">Amac_040580</name>
</gene>
<protein>
    <submittedName>
        <fullName evidence="1">Uncharacterized protein</fullName>
    </submittedName>
</protein>
<dbReference type="Pfam" id="PF11308">
    <property type="entry name" value="Glyco_hydro_129"/>
    <property type="match status" value="1"/>
</dbReference>
<evidence type="ECO:0000313" key="1">
    <source>
        <dbReference type="EMBL" id="GES10461.1"/>
    </source>
</evidence>
<dbReference type="EMBL" id="BLAE01000022">
    <property type="protein sequence ID" value="GES10461.1"/>
    <property type="molecule type" value="Genomic_DNA"/>
</dbReference>
<comment type="caution">
    <text evidence="1">The sequence shown here is derived from an EMBL/GenBank/DDBJ whole genome shotgun (WGS) entry which is preliminary data.</text>
</comment>
<dbReference type="AlphaFoldDB" id="A0A5M3WT20"/>
<reference evidence="1 2" key="1">
    <citation type="submission" date="2019-10" db="EMBL/GenBank/DDBJ databases">
        <title>Whole genome shotgun sequence of Acrocarpospora macrocephala NBRC 16266.</title>
        <authorList>
            <person name="Ichikawa N."/>
            <person name="Kimura A."/>
            <person name="Kitahashi Y."/>
            <person name="Komaki H."/>
            <person name="Oguchi A."/>
        </authorList>
    </citation>
    <scope>NUCLEOTIDE SEQUENCE [LARGE SCALE GENOMIC DNA]</scope>
    <source>
        <strain evidence="1 2">NBRC 16266</strain>
    </source>
</reference>
<dbReference type="InterPro" id="IPR021459">
    <property type="entry name" value="GH101-related"/>
</dbReference>
<organism evidence="1 2">
    <name type="scientific">Acrocarpospora macrocephala</name>
    <dbReference type="NCBI Taxonomy" id="150177"/>
    <lineage>
        <taxon>Bacteria</taxon>
        <taxon>Bacillati</taxon>
        <taxon>Actinomycetota</taxon>
        <taxon>Actinomycetes</taxon>
        <taxon>Streptosporangiales</taxon>
        <taxon>Streptosporangiaceae</taxon>
        <taxon>Acrocarpospora</taxon>
    </lineage>
</organism>
<dbReference type="Proteomes" id="UP000331127">
    <property type="component" value="Unassembled WGS sequence"/>
</dbReference>
<sequence>MDRALLVVLYNTPLNLVLGPDTLGEHGADIAELQRFFAPLHQAAGAEPMTAFR</sequence>
<keyword evidence="2" id="KW-1185">Reference proteome</keyword>
<evidence type="ECO:0000313" key="2">
    <source>
        <dbReference type="Proteomes" id="UP000331127"/>
    </source>
</evidence>